<dbReference type="Pfam" id="PF00248">
    <property type="entry name" value="Aldo_ket_red"/>
    <property type="match status" value="1"/>
</dbReference>
<comment type="caution">
    <text evidence="3">The sequence shown here is derived from an EMBL/GenBank/DDBJ whole genome shotgun (WGS) entry which is preliminary data.</text>
</comment>
<organism evidence="3 4">
    <name type="scientific">Occultella gossypii</name>
    <dbReference type="NCBI Taxonomy" id="2800820"/>
    <lineage>
        <taxon>Bacteria</taxon>
        <taxon>Bacillati</taxon>
        <taxon>Actinomycetota</taxon>
        <taxon>Actinomycetes</taxon>
        <taxon>Micrococcales</taxon>
        <taxon>Ruaniaceae</taxon>
        <taxon>Occultella</taxon>
    </lineage>
</organism>
<dbReference type="RefSeq" id="WP_223408297.1">
    <property type="nucleotide sequence ID" value="NZ_JAGSHT010000016.1"/>
</dbReference>
<dbReference type="Gene3D" id="3.20.20.100">
    <property type="entry name" value="NADP-dependent oxidoreductase domain"/>
    <property type="match status" value="1"/>
</dbReference>
<feature type="domain" description="NADP-dependent oxidoreductase" evidence="2">
    <location>
        <begin position="13"/>
        <end position="313"/>
    </location>
</feature>
<keyword evidence="1" id="KW-0560">Oxidoreductase</keyword>
<evidence type="ECO:0000313" key="4">
    <source>
        <dbReference type="Proteomes" id="UP000826651"/>
    </source>
</evidence>
<reference evidence="3 4" key="1">
    <citation type="submission" date="2021-04" db="EMBL/GenBank/DDBJ databases">
        <title>Ruania sp. nov., isolated from sandy soil of mangrove forest.</title>
        <authorList>
            <person name="Ge X."/>
            <person name="Huang R."/>
            <person name="Liu W."/>
        </authorList>
    </citation>
    <scope>NUCLEOTIDE SEQUENCE [LARGE SCALE GENOMIC DNA]</scope>
    <source>
        <strain evidence="3 4">N2-46</strain>
    </source>
</reference>
<dbReference type="SUPFAM" id="SSF51430">
    <property type="entry name" value="NAD(P)-linked oxidoreductase"/>
    <property type="match status" value="1"/>
</dbReference>
<name>A0ABS7SC76_9MICO</name>
<dbReference type="PANTHER" id="PTHR43364:SF4">
    <property type="entry name" value="NAD(P)-LINKED OXIDOREDUCTASE SUPERFAMILY PROTEIN"/>
    <property type="match status" value="1"/>
</dbReference>
<dbReference type="PANTHER" id="PTHR43364">
    <property type="entry name" value="NADH-SPECIFIC METHYLGLYOXAL REDUCTASE-RELATED"/>
    <property type="match status" value="1"/>
</dbReference>
<evidence type="ECO:0000256" key="1">
    <source>
        <dbReference type="ARBA" id="ARBA00023002"/>
    </source>
</evidence>
<protein>
    <submittedName>
        <fullName evidence="3">Aldo/keto reductase</fullName>
    </submittedName>
</protein>
<keyword evidence="4" id="KW-1185">Reference proteome</keyword>
<dbReference type="InterPro" id="IPR036812">
    <property type="entry name" value="NAD(P)_OxRdtase_dom_sf"/>
</dbReference>
<dbReference type="Proteomes" id="UP000826651">
    <property type="component" value="Unassembled WGS sequence"/>
</dbReference>
<evidence type="ECO:0000259" key="2">
    <source>
        <dbReference type="Pfam" id="PF00248"/>
    </source>
</evidence>
<accession>A0ABS7SC76</accession>
<dbReference type="InterPro" id="IPR050523">
    <property type="entry name" value="AKR_Detox_Biosynth"/>
</dbReference>
<dbReference type="EMBL" id="JAGSHT010000016">
    <property type="protein sequence ID" value="MBZ2197969.1"/>
    <property type="molecule type" value="Genomic_DNA"/>
</dbReference>
<gene>
    <name evidence="3" type="ORF">KCQ71_17545</name>
</gene>
<dbReference type="InterPro" id="IPR023210">
    <property type="entry name" value="NADP_OxRdtase_dom"/>
</dbReference>
<proteinExistence type="predicted"/>
<sequence>MTLGTSTVEIGRVGLGTWAMGGGDWVSAWGTQDDRESIDTIRSAVDSGIDWIDTAAVYGLGHAEEVLAEALRIYPEDDRPVVATKGGMVWDPANRRASSRRVADAATLRGHVEDSLRRLDVDVIDIYFVHWPATVEPVEEYWATMLELKEAGKVSAIGLSNHDLTSLQTAHALGAVDVIQPQFSAVVPEAAQEVLPWAQANGVGVVGYSSMGSGLLTGAFTAERVAALAEDDWRRRSPLFTHDLEKNLRIADAMAEVGRARGTTAAAVAVAWTLGFPGLTSAIVGARRPDQLRDWIDARTLTLTEDEYLTVAAAGAPTP</sequence>
<evidence type="ECO:0000313" key="3">
    <source>
        <dbReference type="EMBL" id="MBZ2197969.1"/>
    </source>
</evidence>